<name>A0ABY3TZZ0_9MYCO</name>
<sequence>MAEADNRFDNKVAIVTGSGGGIGQAYAEVLAARGAAVVVADINAEAAEKVAAQIGADGGRALAQRVDVADPQSAAAMVEAAVAEFDGVDYLVNNAAIFGGMKLDQLLTVDWDYYKTFMSVNLDGALVCTRAAYKAMQARGGGAIINQSSTAAWLYSNFYGLAKAGVNSLTQQLSRELGWMNIRVNAIAPGPIDTEANRSVVPEAMQGELVKTIPLSRMGTPEDLLGMFLFLLSDEARWITGQIFNVDGGQIIRS</sequence>
<comment type="similarity">
    <text evidence="1">Belongs to the short-chain dehydrogenases/reductases (SDR) family.</text>
</comment>
<evidence type="ECO:0000313" key="3">
    <source>
        <dbReference type="Proteomes" id="UP001055200"/>
    </source>
</evidence>
<dbReference type="InterPro" id="IPR002347">
    <property type="entry name" value="SDR_fam"/>
</dbReference>
<accession>A0ABY3TZZ0</accession>
<dbReference type="PRINTS" id="PR00081">
    <property type="entry name" value="GDHRDH"/>
</dbReference>
<keyword evidence="3" id="KW-1185">Reference proteome</keyword>
<dbReference type="PANTHER" id="PTHR42760">
    <property type="entry name" value="SHORT-CHAIN DEHYDROGENASES/REDUCTASES FAMILY MEMBER"/>
    <property type="match status" value="1"/>
</dbReference>
<protein>
    <submittedName>
        <fullName evidence="2">SDR family oxidoreductase</fullName>
    </submittedName>
</protein>
<dbReference type="PANTHER" id="PTHR42760:SF40">
    <property type="entry name" value="3-OXOACYL-[ACYL-CARRIER-PROTEIN] REDUCTASE, CHLOROPLASTIC"/>
    <property type="match status" value="1"/>
</dbReference>
<organism evidence="2 3">
    <name type="scientific">Mycolicibacillus parakoreensis</name>
    <dbReference type="NCBI Taxonomy" id="1069221"/>
    <lineage>
        <taxon>Bacteria</taxon>
        <taxon>Bacillati</taxon>
        <taxon>Actinomycetota</taxon>
        <taxon>Actinomycetes</taxon>
        <taxon>Mycobacteriales</taxon>
        <taxon>Mycobacteriaceae</taxon>
        <taxon>Mycolicibacillus</taxon>
    </lineage>
</organism>
<evidence type="ECO:0000256" key="1">
    <source>
        <dbReference type="ARBA" id="ARBA00006484"/>
    </source>
</evidence>
<dbReference type="Gene3D" id="3.40.50.720">
    <property type="entry name" value="NAD(P)-binding Rossmann-like Domain"/>
    <property type="match status" value="1"/>
</dbReference>
<gene>
    <name evidence="2" type="ORF">MIU77_02650</name>
</gene>
<reference evidence="2" key="1">
    <citation type="submission" date="2022-08" db="EMBL/GenBank/DDBJ databases">
        <title>Complete genome sequence of 14 non-tuberculosis mycobacteria type-strains.</title>
        <authorList>
            <person name="Igarashi Y."/>
            <person name="Osugi A."/>
            <person name="Mitarai S."/>
        </authorList>
    </citation>
    <scope>NUCLEOTIDE SEQUENCE</scope>
    <source>
        <strain evidence="2">DSM 45575</strain>
    </source>
</reference>
<dbReference type="NCBIfam" id="NF005559">
    <property type="entry name" value="PRK07231.1"/>
    <property type="match status" value="1"/>
</dbReference>
<dbReference type="InterPro" id="IPR036291">
    <property type="entry name" value="NAD(P)-bd_dom_sf"/>
</dbReference>
<evidence type="ECO:0000313" key="2">
    <source>
        <dbReference type="EMBL" id="ULN53279.1"/>
    </source>
</evidence>
<dbReference type="RefSeq" id="WP_240171531.1">
    <property type="nucleotide sequence ID" value="NZ_CP092365.1"/>
</dbReference>
<dbReference type="PRINTS" id="PR00080">
    <property type="entry name" value="SDRFAMILY"/>
</dbReference>
<dbReference type="NCBIfam" id="NF005853">
    <property type="entry name" value="PRK07774.1"/>
    <property type="match status" value="1"/>
</dbReference>
<dbReference type="EMBL" id="CP092365">
    <property type="protein sequence ID" value="ULN53279.1"/>
    <property type="molecule type" value="Genomic_DNA"/>
</dbReference>
<proteinExistence type="inferred from homology"/>
<dbReference type="SUPFAM" id="SSF51735">
    <property type="entry name" value="NAD(P)-binding Rossmann-fold domains"/>
    <property type="match status" value="1"/>
</dbReference>
<dbReference type="Pfam" id="PF13561">
    <property type="entry name" value="adh_short_C2"/>
    <property type="match status" value="1"/>
</dbReference>
<dbReference type="CDD" id="cd05233">
    <property type="entry name" value="SDR_c"/>
    <property type="match status" value="1"/>
</dbReference>
<dbReference type="Proteomes" id="UP001055200">
    <property type="component" value="Chromosome"/>
</dbReference>